<dbReference type="GO" id="GO:0046872">
    <property type="term" value="F:metal ion binding"/>
    <property type="evidence" value="ECO:0007669"/>
    <property type="project" value="UniProtKB-KW"/>
</dbReference>
<keyword evidence="7" id="KW-0378">Hydrolase</keyword>
<protein>
    <recommendedName>
        <fullName evidence="3">ribonuclease H</fullName>
        <ecNumber evidence="3">3.1.26.4</ecNumber>
    </recommendedName>
</protein>
<dbReference type="EC" id="3.1.26.4" evidence="3"/>
<comment type="similarity">
    <text evidence="2">Belongs to the RNase H family.</text>
</comment>
<dbReference type="InterPro" id="IPR037056">
    <property type="entry name" value="RNase_H1_N_sf"/>
</dbReference>
<dbReference type="SUPFAM" id="SSF55658">
    <property type="entry name" value="L9 N-domain-like"/>
    <property type="match status" value="1"/>
</dbReference>
<evidence type="ECO:0000313" key="9">
    <source>
        <dbReference type="EMBL" id="AIY82376.1"/>
    </source>
</evidence>
<keyword evidence="10" id="KW-1185">Reference proteome</keyword>
<dbReference type="InterPro" id="IPR050092">
    <property type="entry name" value="RNase_H"/>
</dbReference>
<sequence length="215" mass="24121">MAKYYSVFKGKSGVPKILTSWDECKKEVIGCSGAIYKSFKTLDEAKEFIFINTTGSSVKSKKSSSKLEKEESFIADEGLTVYVDGSFSLEKKNFSYGLVAIENGEVIYEDNGVGFDEKAIPLRNVSGEVLGAMKAVEYAINNNHKMVTIVFDYQGIESWALGTWKRNNEITSNYHNFMREKMKDIKILFKKVKGHSGDKFNDRVDALAKEALGIK</sequence>
<dbReference type="InterPro" id="IPR036397">
    <property type="entry name" value="RNaseH_sf"/>
</dbReference>
<dbReference type="PANTHER" id="PTHR10642">
    <property type="entry name" value="RIBONUCLEASE H1"/>
    <property type="match status" value="1"/>
</dbReference>
<evidence type="ECO:0000256" key="6">
    <source>
        <dbReference type="ARBA" id="ARBA00022759"/>
    </source>
</evidence>
<evidence type="ECO:0000256" key="5">
    <source>
        <dbReference type="ARBA" id="ARBA00022723"/>
    </source>
</evidence>
<dbReference type="Gene3D" id="3.40.970.10">
    <property type="entry name" value="Ribonuclease H1, N-terminal domain"/>
    <property type="match status" value="1"/>
</dbReference>
<dbReference type="STRING" id="1561.NPD11_1212"/>
<dbReference type="GO" id="GO:0043137">
    <property type="term" value="P:DNA replication, removal of RNA primer"/>
    <property type="evidence" value="ECO:0007669"/>
    <property type="project" value="TreeGrafter"/>
</dbReference>
<dbReference type="Proteomes" id="UP000030635">
    <property type="component" value="Chromosome"/>
</dbReference>
<keyword evidence="6" id="KW-0255">Endonuclease</keyword>
<evidence type="ECO:0000256" key="1">
    <source>
        <dbReference type="ARBA" id="ARBA00000077"/>
    </source>
</evidence>
<dbReference type="SUPFAM" id="SSF53098">
    <property type="entry name" value="Ribonuclease H-like"/>
    <property type="match status" value="1"/>
</dbReference>
<dbReference type="Pfam" id="PF01693">
    <property type="entry name" value="Cauli_VI"/>
    <property type="match status" value="1"/>
</dbReference>
<reference evidence="9 10" key="1">
    <citation type="journal article" date="2015" name="Infect. Genet. Evol.">
        <title>Genomic sequences of six botulinum neurotoxin-producing strains representing three clostridial species illustrate the mobility and diversity of botulinum neurotoxin genes.</title>
        <authorList>
            <person name="Smith T.J."/>
            <person name="Hill K.K."/>
            <person name="Xie G."/>
            <person name="Foley B.T."/>
            <person name="Williamson C.H."/>
            <person name="Foster J.T."/>
            <person name="Johnson S.L."/>
            <person name="Chertkov O."/>
            <person name="Teshima H."/>
            <person name="Gibbons H.S."/>
            <person name="Johnsky L.A."/>
            <person name="Karavis M.A."/>
            <person name="Smith L.A."/>
        </authorList>
    </citation>
    <scope>NUCLEOTIDE SEQUENCE [LARGE SCALE GENOMIC DNA]</scope>
    <source>
        <strain evidence="9">Sullivan</strain>
    </source>
</reference>
<evidence type="ECO:0000256" key="4">
    <source>
        <dbReference type="ARBA" id="ARBA00022722"/>
    </source>
</evidence>
<keyword evidence="4" id="KW-0540">Nuclease</keyword>
<dbReference type="GO" id="GO:0003676">
    <property type="term" value="F:nucleic acid binding"/>
    <property type="evidence" value="ECO:0007669"/>
    <property type="project" value="InterPro"/>
</dbReference>
<dbReference type="Pfam" id="PF00075">
    <property type="entry name" value="RNase_H"/>
    <property type="match status" value="1"/>
</dbReference>
<organism evidence="9 10">
    <name type="scientific">Clostridium baratii str. Sullivan</name>
    <dbReference type="NCBI Taxonomy" id="1415775"/>
    <lineage>
        <taxon>Bacteria</taxon>
        <taxon>Bacillati</taxon>
        <taxon>Bacillota</taxon>
        <taxon>Clostridia</taxon>
        <taxon>Eubacteriales</taxon>
        <taxon>Clostridiaceae</taxon>
        <taxon>Clostridium</taxon>
    </lineage>
</organism>
<accession>A0A0A7FU78</accession>
<dbReference type="AlphaFoldDB" id="A0A0A7FU78"/>
<evidence type="ECO:0000259" key="8">
    <source>
        <dbReference type="PROSITE" id="PS50879"/>
    </source>
</evidence>
<dbReference type="eggNOG" id="COG0328">
    <property type="taxonomic scope" value="Bacteria"/>
</dbReference>
<dbReference type="PANTHER" id="PTHR10642:SF26">
    <property type="entry name" value="RIBONUCLEASE H1"/>
    <property type="match status" value="1"/>
</dbReference>
<feature type="domain" description="RNase H type-1" evidence="8">
    <location>
        <begin position="75"/>
        <end position="213"/>
    </location>
</feature>
<dbReference type="CDD" id="cd09277">
    <property type="entry name" value="RNase_HI_bacteria_like"/>
    <property type="match status" value="1"/>
</dbReference>
<dbReference type="HOGENOM" id="CLU_030894_2_1_9"/>
<dbReference type="InterPro" id="IPR009027">
    <property type="entry name" value="Ribosomal_bL9/RNase_H1_N"/>
</dbReference>
<dbReference type="PROSITE" id="PS50879">
    <property type="entry name" value="RNASE_H_1"/>
    <property type="match status" value="1"/>
</dbReference>
<name>A0A0A7FU78_9CLOT</name>
<dbReference type="EMBL" id="CP006905">
    <property type="protein sequence ID" value="AIY82376.1"/>
    <property type="molecule type" value="Genomic_DNA"/>
</dbReference>
<evidence type="ECO:0000313" key="10">
    <source>
        <dbReference type="Proteomes" id="UP000030635"/>
    </source>
</evidence>
<gene>
    <name evidence="9" type="ORF">U729_1807</name>
</gene>
<dbReference type="InterPro" id="IPR012337">
    <property type="entry name" value="RNaseH-like_sf"/>
</dbReference>
<dbReference type="KEGG" id="cbv:U729_1807"/>
<dbReference type="InterPro" id="IPR002156">
    <property type="entry name" value="RNaseH_domain"/>
</dbReference>
<dbReference type="Gene3D" id="3.30.420.10">
    <property type="entry name" value="Ribonuclease H-like superfamily/Ribonuclease H"/>
    <property type="match status" value="1"/>
</dbReference>
<evidence type="ECO:0000256" key="2">
    <source>
        <dbReference type="ARBA" id="ARBA00005300"/>
    </source>
</evidence>
<evidence type="ECO:0000256" key="7">
    <source>
        <dbReference type="ARBA" id="ARBA00022801"/>
    </source>
</evidence>
<dbReference type="GO" id="GO:0004523">
    <property type="term" value="F:RNA-DNA hybrid ribonuclease activity"/>
    <property type="evidence" value="ECO:0007669"/>
    <property type="project" value="UniProtKB-EC"/>
</dbReference>
<proteinExistence type="inferred from homology"/>
<evidence type="ECO:0000256" key="3">
    <source>
        <dbReference type="ARBA" id="ARBA00012180"/>
    </source>
</evidence>
<comment type="catalytic activity">
    <reaction evidence="1">
        <text>Endonucleolytic cleavage to 5'-phosphomonoester.</text>
        <dbReference type="EC" id="3.1.26.4"/>
    </reaction>
</comment>
<keyword evidence="5" id="KW-0479">Metal-binding</keyword>
<dbReference type="InterPro" id="IPR011320">
    <property type="entry name" value="RNase_H1_N"/>
</dbReference>